<organism evidence="1 2">
    <name type="scientific">Phaedon cochleariae</name>
    <name type="common">Mustard beetle</name>
    <dbReference type="NCBI Taxonomy" id="80249"/>
    <lineage>
        <taxon>Eukaryota</taxon>
        <taxon>Metazoa</taxon>
        <taxon>Ecdysozoa</taxon>
        <taxon>Arthropoda</taxon>
        <taxon>Hexapoda</taxon>
        <taxon>Insecta</taxon>
        <taxon>Pterygota</taxon>
        <taxon>Neoptera</taxon>
        <taxon>Endopterygota</taxon>
        <taxon>Coleoptera</taxon>
        <taxon>Polyphaga</taxon>
        <taxon>Cucujiformia</taxon>
        <taxon>Chrysomeloidea</taxon>
        <taxon>Chrysomelidae</taxon>
        <taxon>Chrysomelinae</taxon>
        <taxon>Chrysomelini</taxon>
        <taxon>Phaedon</taxon>
    </lineage>
</organism>
<evidence type="ECO:0000313" key="1">
    <source>
        <dbReference type="EMBL" id="CAG9822047.1"/>
    </source>
</evidence>
<proteinExistence type="predicted"/>
<protein>
    <submittedName>
        <fullName evidence="1">Uncharacterized protein</fullName>
    </submittedName>
</protein>
<gene>
    <name evidence="1" type="ORF">PHAECO_LOCUS9060</name>
</gene>
<name>A0A9N9SJG2_PHACE</name>
<dbReference type="Gene3D" id="2.40.70.10">
    <property type="entry name" value="Acid Proteases"/>
    <property type="match status" value="1"/>
</dbReference>
<dbReference type="Proteomes" id="UP001153737">
    <property type="component" value="Chromosome 5"/>
</dbReference>
<dbReference type="OrthoDB" id="6783617at2759"/>
<sequence>MNPNSLICTSCNKNGHVANICQGSRQKFKSKPEKYKQVKCNQKSVIHCTQVSQESSDGALQEATSHQKATHFLGQQACGFAYPSSSFNLLISNHGQRKSSSKIPEAIMISVQVDGYMILMEVDSRAGVNVIHLECYKKLWATSDGLSPVHDLNLEDYNDNPVKIIGAKLVKVCYNEHEGVVPLLVVHGCKGHNLLGRNWFPTLGITVSATHVINKDSNFRASSVEQRRILVKIQRTTHSPRYFIFTATEVFQSSSSSLCIGS</sequence>
<dbReference type="SUPFAM" id="SSF50630">
    <property type="entry name" value="Acid proteases"/>
    <property type="match status" value="1"/>
</dbReference>
<keyword evidence="2" id="KW-1185">Reference proteome</keyword>
<dbReference type="InterPro" id="IPR021109">
    <property type="entry name" value="Peptidase_aspartic_dom_sf"/>
</dbReference>
<dbReference type="AlphaFoldDB" id="A0A9N9SJG2"/>
<evidence type="ECO:0000313" key="2">
    <source>
        <dbReference type="Proteomes" id="UP001153737"/>
    </source>
</evidence>
<dbReference type="EMBL" id="OU896711">
    <property type="protein sequence ID" value="CAG9822047.1"/>
    <property type="molecule type" value="Genomic_DNA"/>
</dbReference>
<accession>A0A9N9SJG2</accession>
<reference evidence="1" key="2">
    <citation type="submission" date="2022-10" db="EMBL/GenBank/DDBJ databases">
        <authorList>
            <consortium name="ENA_rothamsted_submissions"/>
            <consortium name="culmorum"/>
            <person name="King R."/>
        </authorList>
    </citation>
    <scope>NUCLEOTIDE SEQUENCE</scope>
</reference>
<reference evidence="1" key="1">
    <citation type="submission" date="2022-01" db="EMBL/GenBank/DDBJ databases">
        <authorList>
            <person name="King R."/>
        </authorList>
    </citation>
    <scope>NUCLEOTIDE SEQUENCE</scope>
</reference>